<dbReference type="PROSITE" id="PS51084">
    <property type="entry name" value="HIT_2"/>
    <property type="match status" value="1"/>
</dbReference>
<dbReference type="InterPro" id="IPR011146">
    <property type="entry name" value="HIT-like"/>
</dbReference>
<dbReference type="InterPro" id="IPR001310">
    <property type="entry name" value="Histidine_triad_HIT"/>
</dbReference>
<dbReference type="AlphaFoldDB" id="J9D0U5"/>
<evidence type="ECO:0000259" key="1">
    <source>
        <dbReference type="PROSITE" id="PS51084"/>
    </source>
</evidence>
<organism evidence="2">
    <name type="scientific">gut metagenome</name>
    <dbReference type="NCBI Taxonomy" id="749906"/>
    <lineage>
        <taxon>unclassified sequences</taxon>
        <taxon>metagenomes</taxon>
        <taxon>organismal metagenomes</taxon>
    </lineage>
</organism>
<feature type="domain" description="HIT" evidence="1">
    <location>
        <begin position="5"/>
        <end position="89"/>
    </location>
</feature>
<dbReference type="PANTHER" id="PTHR23089">
    <property type="entry name" value="HISTIDINE TRIAD HIT PROTEIN"/>
    <property type="match status" value="1"/>
</dbReference>
<reference evidence="2" key="1">
    <citation type="journal article" date="2012" name="PLoS ONE">
        <title>Gene sets for utilization of primary and secondary nutrition supplies in the distal gut of endangered iberian lynx.</title>
        <authorList>
            <person name="Alcaide M."/>
            <person name="Messina E."/>
            <person name="Richter M."/>
            <person name="Bargiela R."/>
            <person name="Peplies J."/>
            <person name="Huws S.A."/>
            <person name="Newbold C.J."/>
            <person name="Golyshin P.N."/>
            <person name="Simon M.A."/>
            <person name="Lopez G."/>
            <person name="Yakimov M.M."/>
            <person name="Ferrer M."/>
        </authorList>
    </citation>
    <scope>NUCLEOTIDE SEQUENCE</scope>
</reference>
<comment type="caution">
    <text evidence="2">The sequence shown here is derived from an EMBL/GenBank/DDBJ whole genome shotgun (WGS) entry which is preliminary data.</text>
</comment>
<evidence type="ECO:0000313" key="2">
    <source>
        <dbReference type="EMBL" id="EJX06181.1"/>
    </source>
</evidence>
<gene>
    <name evidence="2" type="ORF">EVA_05713</name>
</gene>
<sequence>MGDCIFCKIVNGDIPCDKVYEDEDVLAFRDIHPKAPIHFLIIPKKHIQSLAHAAPEDSALLGKMLSLTRQLAMQEGALNGFRVIINTGS</sequence>
<dbReference type="Gene3D" id="3.30.428.10">
    <property type="entry name" value="HIT-like"/>
    <property type="match status" value="1"/>
</dbReference>
<name>J9D0U5_9ZZZZ</name>
<dbReference type="EMBL" id="AMCI01001237">
    <property type="protein sequence ID" value="EJX06181.1"/>
    <property type="molecule type" value="Genomic_DNA"/>
</dbReference>
<dbReference type="CDD" id="cd01276">
    <property type="entry name" value="PKCI_related"/>
    <property type="match status" value="1"/>
</dbReference>
<accession>J9D0U5</accession>
<dbReference type="Pfam" id="PF11969">
    <property type="entry name" value="DcpS_C"/>
    <property type="match status" value="1"/>
</dbReference>
<protein>
    <submittedName>
        <fullName evidence="2">HIT (Histidine triad) family protein</fullName>
    </submittedName>
</protein>
<feature type="non-terminal residue" evidence="2">
    <location>
        <position position="89"/>
    </location>
</feature>
<proteinExistence type="predicted"/>
<dbReference type="InterPro" id="IPR036265">
    <property type="entry name" value="HIT-like_sf"/>
</dbReference>
<dbReference type="PRINTS" id="PR00332">
    <property type="entry name" value="HISTRIAD"/>
</dbReference>
<dbReference type="GO" id="GO:0003824">
    <property type="term" value="F:catalytic activity"/>
    <property type="evidence" value="ECO:0007669"/>
    <property type="project" value="InterPro"/>
</dbReference>
<dbReference type="SUPFAM" id="SSF54197">
    <property type="entry name" value="HIT-like"/>
    <property type="match status" value="1"/>
</dbReference>